<evidence type="ECO:0000256" key="12">
    <source>
        <dbReference type="ARBA" id="ARBA00023326"/>
    </source>
</evidence>
<feature type="signal peptide" evidence="16">
    <location>
        <begin position="1"/>
        <end position="18"/>
    </location>
</feature>
<proteinExistence type="inferred from homology"/>
<dbReference type="VEuPathDB" id="FungiDB:jhhlp_003770"/>
<evidence type="ECO:0000256" key="14">
    <source>
        <dbReference type="ARBA" id="ARBA00045077"/>
    </source>
</evidence>
<comment type="caution">
    <text evidence="18">The sequence shown here is derived from an EMBL/GenBank/DDBJ whole genome shotgun (WGS) entry which is preliminary data.</text>
</comment>
<evidence type="ECO:0000256" key="8">
    <source>
        <dbReference type="ARBA" id="ARBA00023008"/>
    </source>
</evidence>
<evidence type="ECO:0000256" key="11">
    <source>
        <dbReference type="ARBA" id="ARBA00023277"/>
    </source>
</evidence>
<dbReference type="OrthoDB" id="5271017at2759"/>
<protein>
    <recommendedName>
        <fullName evidence="15">lytic cellulose monooxygenase (C4-dehydrogenating)</fullName>
        <ecNumber evidence="15">1.14.99.56</ecNumber>
    </recommendedName>
</protein>
<dbReference type="STRING" id="41688.A0A2N3N9N2"/>
<dbReference type="Proteomes" id="UP000233524">
    <property type="component" value="Unassembled WGS sequence"/>
</dbReference>
<dbReference type="GO" id="GO:0030245">
    <property type="term" value="P:cellulose catabolic process"/>
    <property type="evidence" value="ECO:0007669"/>
    <property type="project" value="UniProtKB-KW"/>
</dbReference>
<keyword evidence="11" id="KW-0119">Carbohydrate metabolism</keyword>
<comment type="subcellular location">
    <subcellularLocation>
        <location evidence="2">Secreted</location>
    </subcellularLocation>
</comment>
<dbReference type="GO" id="GO:0004497">
    <property type="term" value="F:monooxygenase activity"/>
    <property type="evidence" value="ECO:0007669"/>
    <property type="project" value="UniProtKB-KW"/>
</dbReference>
<evidence type="ECO:0000256" key="13">
    <source>
        <dbReference type="ARBA" id="ARBA00044502"/>
    </source>
</evidence>
<dbReference type="InterPro" id="IPR049892">
    <property type="entry name" value="AA9"/>
</dbReference>
<keyword evidence="6" id="KW-0136">Cellulose degradation</keyword>
<dbReference type="EMBL" id="NLAX01000010">
    <property type="protein sequence ID" value="PKS09156.1"/>
    <property type="molecule type" value="Genomic_DNA"/>
</dbReference>
<dbReference type="CDD" id="cd21175">
    <property type="entry name" value="LPMO_AA9"/>
    <property type="match status" value="1"/>
</dbReference>
<evidence type="ECO:0000256" key="1">
    <source>
        <dbReference type="ARBA" id="ARBA00001973"/>
    </source>
</evidence>
<dbReference type="EC" id="1.14.99.56" evidence="15"/>
<evidence type="ECO:0000256" key="3">
    <source>
        <dbReference type="ARBA" id="ARBA00022525"/>
    </source>
</evidence>
<name>A0A2N3N9N2_9PEZI</name>
<keyword evidence="8" id="KW-0186">Copper</keyword>
<comment type="similarity">
    <text evidence="13">Belongs to the polysaccharide monooxygenase AA9 family.</text>
</comment>
<evidence type="ECO:0000313" key="19">
    <source>
        <dbReference type="Proteomes" id="UP000233524"/>
    </source>
</evidence>
<comment type="catalytic activity">
    <reaction evidence="14">
        <text>[(1-&gt;4)-beta-D-glucosyl]n+m + reduced acceptor + O2 = 4-dehydro-beta-D-glucosyl-[(1-&gt;4)-beta-D-glucosyl]n-1 + [(1-&gt;4)-beta-D-glucosyl]m + acceptor + H2O.</text>
        <dbReference type="EC" id="1.14.99.56"/>
    </reaction>
</comment>
<dbReference type="InParanoid" id="A0A2N3N9N2"/>
<dbReference type="Pfam" id="PF03443">
    <property type="entry name" value="AA9"/>
    <property type="match status" value="1"/>
</dbReference>
<keyword evidence="5 16" id="KW-0732">Signal</keyword>
<evidence type="ECO:0000256" key="5">
    <source>
        <dbReference type="ARBA" id="ARBA00022729"/>
    </source>
</evidence>
<evidence type="ECO:0000313" key="18">
    <source>
        <dbReference type="EMBL" id="PKS09156.1"/>
    </source>
</evidence>
<keyword evidence="10" id="KW-1015">Disulfide bond</keyword>
<evidence type="ECO:0000256" key="9">
    <source>
        <dbReference type="ARBA" id="ARBA00023033"/>
    </source>
</evidence>
<sequence length="232" mass="24855">MLTPLFLVFPFFLTLIYGHYVFDSLILDGKPTGQWEYVRMTDNHYSNAPVVDVTSPEIRCYQAVNDGSSTSTANVTAGATIGFTSSPAAYHPGPLSFYMAKAPDGVSAAEFNGSGDVWFKIFQDKPTITASSIDWPNTGKSQLGVKIPTCLPDGDYLLRIEQVGLHSASSLGGAQFYISCAQVRVTGGGSVDPHPLVSLPGAYEADDPGLVVNIYYPIPQTYTVPGPAVWSC</sequence>
<evidence type="ECO:0000256" key="15">
    <source>
        <dbReference type="ARBA" id="ARBA00047174"/>
    </source>
</evidence>
<gene>
    <name evidence="18" type="ORF">jhhlp_003770</name>
</gene>
<keyword evidence="4" id="KW-0479">Metal-binding</keyword>
<evidence type="ECO:0000256" key="10">
    <source>
        <dbReference type="ARBA" id="ARBA00023157"/>
    </source>
</evidence>
<dbReference type="PANTHER" id="PTHR33353">
    <property type="entry name" value="PUTATIVE (AFU_ORTHOLOGUE AFUA_1G12560)-RELATED"/>
    <property type="match status" value="1"/>
</dbReference>
<keyword evidence="9" id="KW-0503">Monooxygenase</keyword>
<comment type="cofactor">
    <cofactor evidence="1">
        <name>Cu(2+)</name>
        <dbReference type="ChEBI" id="CHEBI:29036"/>
    </cofactor>
</comment>
<dbReference type="PANTHER" id="PTHR33353:SF10">
    <property type="entry name" value="ENDO-BETA-1,4-GLUCANASE D"/>
    <property type="match status" value="1"/>
</dbReference>
<dbReference type="GO" id="GO:0046872">
    <property type="term" value="F:metal ion binding"/>
    <property type="evidence" value="ECO:0007669"/>
    <property type="project" value="UniProtKB-KW"/>
</dbReference>
<feature type="domain" description="Auxiliary Activity family 9 catalytic" evidence="17">
    <location>
        <begin position="19"/>
        <end position="221"/>
    </location>
</feature>
<keyword evidence="7" id="KW-0560">Oxidoreductase</keyword>
<dbReference type="AlphaFoldDB" id="A0A2N3N9N2"/>
<organism evidence="18 19">
    <name type="scientific">Lomentospora prolificans</name>
    <dbReference type="NCBI Taxonomy" id="41688"/>
    <lineage>
        <taxon>Eukaryota</taxon>
        <taxon>Fungi</taxon>
        <taxon>Dikarya</taxon>
        <taxon>Ascomycota</taxon>
        <taxon>Pezizomycotina</taxon>
        <taxon>Sordariomycetes</taxon>
        <taxon>Hypocreomycetidae</taxon>
        <taxon>Microascales</taxon>
        <taxon>Microascaceae</taxon>
        <taxon>Lomentospora</taxon>
    </lineage>
</organism>
<keyword evidence="3" id="KW-0964">Secreted</keyword>
<evidence type="ECO:0000256" key="7">
    <source>
        <dbReference type="ARBA" id="ARBA00023002"/>
    </source>
</evidence>
<evidence type="ECO:0000256" key="4">
    <source>
        <dbReference type="ARBA" id="ARBA00022723"/>
    </source>
</evidence>
<evidence type="ECO:0000256" key="6">
    <source>
        <dbReference type="ARBA" id="ARBA00023001"/>
    </source>
</evidence>
<accession>A0A2N3N9N2</accession>
<dbReference type="InterPro" id="IPR005103">
    <property type="entry name" value="AA9_LPMO"/>
</dbReference>
<keyword evidence="12" id="KW-0624">Polysaccharide degradation</keyword>
<dbReference type="GO" id="GO:0005576">
    <property type="term" value="C:extracellular region"/>
    <property type="evidence" value="ECO:0007669"/>
    <property type="project" value="UniProtKB-SubCell"/>
</dbReference>
<evidence type="ECO:0000256" key="16">
    <source>
        <dbReference type="SAM" id="SignalP"/>
    </source>
</evidence>
<evidence type="ECO:0000256" key="2">
    <source>
        <dbReference type="ARBA" id="ARBA00004613"/>
    </source>
</evidence>
<evidence type="ECO:0000259" key="17">
    <source>
        <dbReference type="Pfam" id="PF03443"/>
    </source>
</evidence>
<feature type="chain" id="PRO_5014729768" description="lytic cellulose monooxygenase (C4-dehydrogenating)" evidence="16">
    <location>
        <begin position="19"/>
        <end position="232"/>
    </location>
</feature>
<keyword evidence="19" id="KW-1185">Reference proteome</keyword>
<reference evidence="18 19" key="1">
    <citation type="journal article" date="2017" name="G3 (Bethesda)">
        <title>First Draft Genome Sequence of the Pathogenic Fungus Lomentospora prolificans (Formerly Scedosporium prolificans).</title>
        <authorList>
            <person name="Luo R."/>
            <person name="Zimin A."/>
            <person name="Workman R."/>
            <person name="Fan Y."/>
            <person name="Pertea G."/>
            <person name="Grossman N."/>
            <person name="Wear M.P."/>
            <person name="Jia B."/>
            <person name="Miller H."/>
            <person name="Casadevall A."/>
            <person name="Timp W."/>
            <person name="Zhang S.X."/>
            <person name="Salzberg S.L."/>
        </authorList>
    </citation>
    <scope>NUCLEOTIDE SEQUENCE [LARGE SCALE GENOMIC DNA]</scope>
    <source>
        <strain evidence="18 19">JHH-5317</strain>
    </source>
</reference>
<dbReference type="Gene3D" id="2.70.50.70">
    <property type="match status" value="1"/>
</dbReference>